<gene>
    <name evidence="1" type="ORF">H0H26_12175</name>
</gene>
<dbReference type="KEGG" id="fpv:IA03_07305"/>
<accession>A0A075RUH2</accession>
<dbReference type="OMA" id="ACEYSSI"/>
<dbReference type="KEGG" id="fpq:IB65_07205"/>
<protein>
    <submittedName>
        <fullName evidence="1">Response regulator transcription factor</fullName>
    </submittedName>
</protein>
<dbReference type="EMBL" id="CP059075">
    <property type="protein sequence ID" value="QRE03628.1"/>
    <property type="molecule type" value="Genomic_DNA"/>
</dbReference>
<reference evidence="1 2" key="1">
    <citation type="submission" date="2020-07" db="EMBL/GenBank/DDBJ databases">
        <title>Genomic characterization of Flavobacterium psychrophilum strains.</title>
        <authorList>
            <person name="Castillo D."/>
            <person name="Jorgensen J."/>
            <person name="Middelboe M."/>
        </authorList>
    </citation>
    <scope>NUCLEOTIDE SEQUENCE [LARGE SCALE GENOMIC DNA]</scope>
    <source>
        <strain evidence="1 2">FPS-R7</strain>
    </source>
</reference>
<dbReference type="GeneID" id="66552976"/>
<dbReference type="RefSeq" id="WP_011963635.1">
    <property type="nucleotide sequence ID" value="NZ_BCNG01000087.1"/>
</dbReference>
<dbReference type="Proteomes" id="UP000596329">
    <property type="component" value="Chromosome"/>
</dbReference>
<name>A0A075RUH2_FLAPS</name>
<dbReference type="AlphaFoldDB" id="A0A075RUH2"/>
<dbReference type="PANTHER" id="PTHR37299:SF1">
    <property type="entry name" value="STAGE 0 SPORULATION PROTEIN A HOMOLOG"/>
    <property type="match status" value="1"/>
</dbReference>
<dbReference type="KEGG" id="fpk:IA06_07255"/>
<evidence type="ECO:0000313" key="1">
    <source>
        <dbReference type="EMBL" id="QRE03628.1"/>
    </source>
</evidence>
<dbReference type="KEGG" id="fpw:IA04_07215"/>
<dbReference type="PROSITE" id="PS50930">
    <property type="entry name" value="HTH_LYTTR"/>
    <property type="match status" value="1"/>
</dbReference>
<dbReference type="InterPro" id="IPR001789">
    <property type="entry name" value="Sig_transdc_resp-reg_receiver"/>
</dbReference>
<dbReference type="SUPFAM" id="SSF52172">
    <property type="entry name" value="CheY-like"/>
    <property type="match status" value="1"/>
</dbReference>
<dbReference type="PANTHER" id="PTHR37299">
    <property type="entry name" value="TRANSCRIPTIONAL REGULATOR-RELATED"/>
    <property type="match status" value="1"/>
</dbReference>
<proteinExistence type="predicted"/>
<dbReference type="InterPro" id="IPR046947">
    <property type="entry name" value="LytR-like"/>
</dbReference>
<sequence length="250" mass="29196">MKIKVIIVDDEMHARSFLRKFCERYHSETIEVVEECNSVEAAVRAIKKYQPDLVFLDIQMPDENGFEFLKYFDKINFEIIFTTAYKEYAIEAIKKSALDYLVKPFSKEDFNIALSRFMSKKNVKIDFDRFKLLTENINNQFTDKQRIVFPTKSGFEVIQANSIVYCKSDGSYSNIFIIDKELFTSKSLKEIEDILVDSNFIRIHKSYIVNKNYIKGFKSDEFKLDLITGDSIPVSDTLFSKKKLMDAISS</sequence>
<organism evidence="1 2">
    <name type="scientific">Flavobacterium psychrophilum</name>
    <dbReference type="NCBI Taxonomy" id="96345"/>
    <lineage>
        <taxon>Bacteria</taxon>
        <taxon>Pseudomonadati</taxon>
        <taxon>Bacteroidota</taxon>
        <taxon>Flavobacteriia</taxon>
        <taxon>Flavobacteriales</taxon>
        <taxon>Flavobacteriaceae</taxon>
        <taxon>Flavobacterium</taxon>
    </lineage>
</organism>
<dbReference type="Pfam" id="PF04397">
    <property type="entry name" value="LytTR"/>
    <property type="match status" value="1"/>
</dbReference>
<dbReference type="Pfam" id="PF00072">
    <property type="entry name" value="Response_reg"/>
    <property type="match status" value="1"/>
</dbReference>
<dbReference type="GO" id="GO:0000156">
    <property type="term" value="F:phosphorelay response regulator activity"/>
    <property type="evidence" value="ECO:0007669"/>
    <property type="project" value="InterPro"/>
</dbReference>
<dbReference type="InterPro" id="IPR011006">
    <property type="entry name" value="CheY-like_superfamily"/>
</dbReference>
<dbReference type="SMART" id="SM00850">
    <property type="entry name" value="LytTR"/>
    <property type="match status" value="1"/>
</dbReference>
<dbReference type="PROSITE" id="PS50110">
    <property type="entry name" value="RESPONSE_REGULATORY"/>
    <property type="match status" value="1"/>
</dbReference>
<dbReference type="Gene3D" id="3.40.50.2300">
    <property type="match status" value="1"/>
</dbReference>
<dbReference type="SMART" id="SM00448">
    <property type="entry name" value="REC"/>
    <property type="match status" value="1"/>
</dbReference>
<dbReference type="InterPro" id="IPR007492">
    <property type="entry name" value="LytTR_DNA-bd_dom"/>
</dbReference>
<dbReference type="Gene3D" id="2.40.50.1020">
    <property type="entry name" value="LytTr DNA-binding domain"/>
    <property type="match status" value="1"/>
</dbReference>
<dbReference type="GO" id="GO:0003677">
    <property type="term" value="F:DNA binding"/>
    <property type="evidence" value="ECO:0007669"/>
    <property type="project" value="InterPro"/>
</dbReference>
<evidence type="ECO:0000313" key="2">
    <source>
        <dbReference type="Proteomes" id="UP000596329"/>
    </source>
</evidence>
<dbReference type="KEGG" id="fpc:FPSM_01990"/>